<sequence>MEELVLLIYGDLLPPHKHINKIANKYITYFLKDEKKEDFMEDVYVQIRIEERYIGLKNRLWQWPPIVPVKAEYLTKFINLFKSFNSNICLCKYRY</sequence>
<name>A0ABU6NYL3_9BACI</name>
<gene>
    <name evidence="1" type="ORF">P9271_12860</name>
</gene>
<organism evidence="1 2">
    <name type="scientific">Metabacillus fastidiosus</name>
    <dbReference type="NCBI Taxonomy" id="1458"/>
    <lineage>
        <taxon>Bacteria</taxon>
        <taxon>Bacillati</taxon>
        <taxon>Bacillota</taxon>
        <taxon>Bacilli</taxon>
        <taxon>Bacillales</taxon>
        <taxon>Bacillaceae</taxon>
        <taxon>Metabacillus</taxon>
    </lineage>
</organism>
<accession>A0ABU6NYL3</accession>
<reference evidence="1 2" key="1">
    <citation type="submission" date="2023-03" db="EMBL/GenBank/DDBJ databases">
        <title>Bacillus Genome Sequencing.</title>
        <authorList>
            <person name="Dunlap C."/>
        </authorList>
    </citation>
    <scope>NUCLEOTIDE SEQUENCE [LARGE SCALE GENOMIC DNA]</scope>
    <source>
        <strain evidence="1 2">NRS-1717</strain>
    </source>
</reference>
<dbReference type="EMBL" id="JARTFS010000011">
    <property type="protein sequence ID" value="MED4402207.1"/>
    <property type="molecule type" value="Genomic_DNA"/>
</dbReference>
<protein>
    <submittedName>
        <fullName evidence="1">Uncharacterized protein</fullName>
    </submittedName>
</protein>
<keyword evidence="2" id="KW-1185">Reference proteome</keyword>
<evidence type="ECO:0000313" key="2">
    <source>
        <dbReference type="Proteomes" id="UP001342826"/>
    </source>
</evidence>
<evidence type="ECO:0000313" key="1">
    <source>
        <dbReference type="EMBL" id="MED4402207.1"/>
    </source>
</evidence>
<dbReference type="RefSeq" id="WP_328015360.1">
    <property type="nucleotide sequence ID" value="NZ_JARTFS010000011.1"/>
</dbReference>
<proteinExistence type="predicted"/>
<comment type="caution">
    <text evidence="1">The sequence shown here is derived from an EMBL/GenBank/DDBJ whole genome shotgun (WGS) entry which is preliminary data.</text>
</comment>
<dbReference type="Proteomes" id="UP001342826">
    <property type="component" value="Unassembled WGS sequence"/>
</dbReference>